<sequence>MTEQDVTEYRKSLSIRVSGFDVPRPIKTFEDCGFSPQLMNAITKQGYEKPTPIQCQAFPIVLSGRDVIGIAKTGSGKTAAFVLPMIVHIMDQPELAKEEGPIGVICAPTRELAHQIYLESKKFAKPYGIRVSAIYGGMSKLEQFKELKSGCEIVIATPGRLIDMIKMKALTMLRATYLVLDEADRMFDLGFEPQIRSIVGQIRPDRQTLLFSATMPRKVEKLAREILTDPVRVTVGEVGMANEDITQVVQVIPSDAEKLPWLLDKLPGMIDDGDVLVFASKKATVDEIESQLGQKGLKIAALHGDKDQASRMDILQKFKSGIYHVLIATDVAARGLDIKSIKSVVNFDIARDMDAHVHRIGRTGRAGDKDGTAYTLITHKEARFAGELVGSLIAAGQNVPMELMDLAMKLKGLGVIGCIYELSDMEKKAKGWGHRSKRDARKGGGKKSKGKGGNGRGVRGVDFGLGIGYNPESNNPSSQTVPSRAAAVNSLRTGMMAQFKSNFVAATSGSQNQGSNNSPSTYANKRPVLQGFVSGGSIGGDMNRAQTTSSFSPAPTSAGKNQWSELWRKCQPQKLGKVN</sequence>
<evidence type="ECO:0000256" key="7">
    <source>
        <dbReference type="PROSITE-ProRule" id="PRU00552"/>
    </source>
</evidence>
<comment type="similarity">
    <text evidence="8">Belongs to the DEAD box helicase family.</text>
</comment>
<evidence type="ECO:0000256" key="8">
    <source>
        <dbReference type="RuleBase" id="RU000492"/>
    </source>
</evidence>
<feature type="compositionally biased region" description="Low complexity" evidence="9">
    <location>
        <begin position="547"/>
        <end position="558"/>
    </location>
</feature>
<feature type="region of interest" description="Disordered" evidence="9">
    <location>
        <begin position="532"/>
        <end position="579"/>
    </location>
</feature>
<gene>
    <name evidence="13" type="primary">RH24_3</name>
    <name evidence="13" type="ORF">CK203_068244</name>
</gene>
<keyword evidence="6" id="KW-0694">RNA-binding</keyword>
<feature type="region of interest" description="Disordered" evidence="9">
    <location>
        <begin position="430"/>
        <end position="485"/>
    </location>
</feature>
<feature type="domain" description="Helicase ATP-binding" evidence="10">
    <location>
        <begin position="58"/>
        <end position="233"/>
    </location>
</feature>
<dbReference type="SMART" id="SM00490">
    <property type="entry name" value="HELICc"/>
    <property type="match status" value="1"/>
</dbReference>
<dbReference type="PROSITE" id="PS00039">
    <property type="entry name" value="DEAD_ATP_HELICASE"/>
    <property type="match status" value="1"/>
</dbReference>
<dbReference type="GO" id="GO:0005524">
    <property type="term" value="F:ATP binding"/>
    <property type="evidence" value="ECO:0007669"/>
    <property type="project" value="UniProtKB-KW"/>
</dbReference>
<keyword evidence="2 8" id="KW-0547">Nucleotide-binding</keyword>
<evidence type="ECO:0000313" key="14">
    <source>
        <dbReference type="Proteomes" id="UP000288805"/>
    </source>
</evidence>
<dbReference type="Pfam" id="PF00270">
    <property type="entry name" value="DEAD"/>
    <property type="match status" value="1"/>
</dbReference>
<dbReference type="SMART" id="SM00487">
    <property type="entry name" value="DEXDc"/>
    <property type="match status" value="1"/>
</dbReference>
<evidence type="ECO:0000256" key="9">
    <source>
        <dbReference type="SAM" id="MobiDB-lite"/>
    </source>
</evidence>
<dbReference type="InterPro" id="IPR014014">
    <property type="entry name" value="RNA_helicase_DEAD_Q_motif"/>
</dbReference>
<evidence type="ECO:0000259" key="10">
    <source>
        <dbReference type="PROSITE" id="PS51192"/>
    </source>
</evidence>
<feature type="domain" description="DEAD-box RNA helicase Q" evidence="12">
    <location>
        <begin position="27"/>
        <end position="55"/>
    </location>
</feature>
<dbReference type="SUPFAM" id="SSF52540">
    <property type="entry name" value="P-loop containing nucleoside triphosphate hydrolases"/>
    <property type="match status" value="2"/>
</dbReference>
<dbReference type="Proteomes" id="UP000288805">
    <property type="component" value="Unassembled WGS sequence"/>
</dbReference>
<dbReference type="PROSITE" id="PS51195">
    <property type="entry name" value="Q_MOTIF"/>
    <property type="match status" value="1"/>
</dbReference>
<evidence type="ECO:0000256" key="6">
    <source>
        <dbReference type="ARBA" id="ARBA00022884"/>
    </source>
</evidence>
<feature type="compositionally biased region" description="Polar residues" evidence="9">
    <location>
        <begin position="471"/>
        <end position="482"/>
    </location>
</feature>
<dbReference type="Gene3D" id="3.40.50.300">
    <property type="entry name" value="P-loop containing nucleotide triphosphate hydrolases"/>
    <property type="match status" value="2"/>
</dbReference>
<dbReference type="CDD" id="cd17952">
    <property type="entry name" value="DEADc_DDX42"/>
    <property type="match status" value="1"/>
</dbReference>
<dbReference type="PROSITE" id="PS51192">
    <property type="entry name" value="HELICASE_ATP_BIND_1"/>
    <property type="match status" value="1"/>
</dbReference>
<feature type="domain" description="Helicase C-terminal" evidence="11">
    <location>
        <begin position="258"/>
        <end position="407"/>
    </location>
</feature>
<reference evidence="13 14" key="1">
    <citation type="journal article" date="2018" name="PLoS Genet.">
        <title>Population sequencing reveals clonal diversity and ancestral inbreeding in the grapevine cultivar Chardonnay.</title>
        <authorList>
            <person name="Roach M.J."/>
            <person name="Johnson D.L."/>
            <person name="Bohlmann J."/>
            <person name="van Vuuren H.J."/>
            <person name="Jones S.J."/>
            <person name="Pretorius I.S."/>
            <person name="Schmidt S.A."/>
            <person name="Borneman A.R."/>
        </authorList>
    </citation>
    <scope>NUCLEOTIDE SEQUENCE [LARGE SCALE GENOMIC DNA]</scope>
    <source>
        <strain evidence="14">cv. Chardonnay</strain>
        <tissue evidence="13">Leaf</tissue>
    </source>
</reference>
<evidence type="ECO:0000259" key="12">
    <source>
        <dbReference type="PROSITE" id="PS51195"/>
    </source>
</evidence>
<comment type="caution">
    <text evidence="13">The sequence shown here is derived from an EMBL/GenBank/DDBJ whole genome shotgun (WGS) entry which is preliminary data.</text>
</comment>
<dbReference type="PANTHER" id="PTHR47958">
    <property type="entry name" value="ATP-DEPENDENT RNA HELICASE DBP3"/>
    <property type="match status" value="1"/>
</dbReference>
<proteinExistence type="inferred from homology"/>
<keyword evidence="3 8" id="KW-0378">Hydrolase</keyword>
<dbReference type="InterPro" id="IPR000629">
    <property type="entry name" value="RNA-helicase_DEAD-box_CS"/>
</dbReference>
<feature type="compositionally biased region" description="Gly residues" evidence="9">
    <location>
        <begin position="451"/>
        <end position="467"/>
    </location>
</feature>
<name>A0A438E1T2_VITVI</name>
<dbReference type="GO" id="GO:0003724">
    <property type="term" value="F:RNA helicase activity"/>
    <property type="evidence" value="ECO:0007669"/>
    <property type="project" value="UniProtKB-EC"/>
</dbReference>
<evidence type="ECO:0000256" key="4">
    <source>
        <dbReference type="ARBA" id="ARBA00022806"/>
    </source>
</evidence>
<evidence type="ECO:0000256" key="5">
    <source>
        <dbReference type="ARBA" id="ARBA00022840"/>
    </source>
</evidence>
<dbReference type="AlphaFoldDB" id="A0A438E1T2"/>
<dbReference type="CDD" id="cd18787">
    <property type="entry name" value="SF2_C_DEAD"/>
    <property type="match status" value="1"/>
</dbReference>
<dbReference type="FunFam" id="3.40.50.300:FF:000079">
    <property type="entry name" value="probable ATP-dependent RNA helicase DDX17"/>
    <property type="match status" value="1"/>
</dbReference>
<organism evidence="13 14">
    <name type="scientific">Vitis vinifera</name>
    <name type="common">Grape</name>
    <dbReference type="NCBI Taxonomy" id="29760"/>
    <lineage>
        <taxon>Eukaryota</taxon>
        <taxon>Viridiplantae</taxon>
        <taxon>Streptophyta</taxon>
        <taxon>Embryophyta</taxon>
        <taxon>Tracheophyta</taxon>
        <taxon>Spermatophyta</taxon>
        <taxon>Magnoliopsida</taxon>
        <taxon>eudicotyledons</taxon>
        <taxon>Gunneridae</taxon>
        <taxon>Pentapetalae</taxon>
        <taxon>rosids</taxon>
        <taxon>Vitales</taxon>
        <taxon>Vitaceae</taxon>
        <taxon>Viteae</taxon>
        <taxon>Vitis</taxon>
    </lineage>
</organism>
<dbReference type="EC" id="3.6.4.13" evidence="1"/>
<feature type="short sequence motif" description="Q motif" evidence="7">
    <location>
        <begin position="27"/>
        <end position="55"/>
    </location>
</feature>
<protein>
    <recommendedName>
        <fullName evidence="1">RNA helicase</fullName>
        <ecNumber evidence="1">3.6.4.13</ecNumber>
    </recommendedName>
</protein>
<dbReference type="InterPro" id="IPR027417">
    <property type="entry name" value="P-loop_NTPase"/>
</dbReference>
<accession>A0A438E1T2</accession>
<dbReference type="Pfam" id="PF00271">
    <property type="entry name" value="Helicase_C"/>
    <property type="match status" value="1"/>
</dbReference>
<keyword evidence="5 8" id="KW-0067">ATP-binding</keyword>
<dbReference type="PROSITE" id="PS51194">
    <property type="entry name" value="HELICASE_CTER"/>
    <property type="match status" value="1"/>
</dbReference>
<evidence type="ECO:0000259" key="11">
    <source>
        <dbReference type="PROSITE" id="PS51194"/>
    </source>
</evidence>
<dbReference type="InterPro" id="IPR014001">
    <property type="entry name" value="Helicase_ATP-bd"/>
</dbReference>
<evidence type="ECO:0000256" key="3">
    <source>
        <dbReference type="ARBA" id="ARBA00022801"/>
    </source>
</evidence>
<dbReference type="GO" id="GO:0003723">
    <property type="term" value="F:RNA binding"/>
    <property type="evidence" value="ECO:0007669"/>
    <property type="project" value="UniProtKB-KW"/>
</dbReference>
<feature type="compositionally biased region" description="Basic residues" evidence="9">
    <location>
        <begin position="430"/>
        <end position="450"/>
    </location>
</feature>
<evidence type="ECO:0000313" key="13">
    <source>
        <dbReference type="EMBL" id="RVW41648.1"/>
    </source>
</evidence>
<dbReference type="EMBL" id="QGNW01001434">
    <property type="protein sequence ID" value="RVW41648.1"/>
    <property type="molecule type" value="Genomic_DNA"/>
</dbReference>
<evidence type="ECO:0000256" key="2">
    <source>
        <dbReference type="ARBA" id="ARBA00022741"/>
    </source>
</evidence>
<dbReference type="InterPro" id="IPR001650">
    <property type="entry name" value="Helicase_C-like"/>
</dbReference>
<keyword evidence="4 8" id="KW-0347">Helicase</keyword>
<dbReference type="GO" id="GO:0016787">
    <property type="term" value="F:hydrolase activity"/>
    <property type="evidence" value="ECO:0007669"/>
    <property type="project" value="UniProtKB-KW"/>
</dbReference>
<evidence type="ECO:0000256" key="1">
    <source>
        <dbReference type="ARBA" id="ARBA00012552"/>
    </source>
</evidence>
<dbReference type="InterPro" id="IPR011545">
    <property type="entry name" value="DEAD/DEAH_box_helicase_dom"/>
</dbReference>